<feature type="signal peptide" evidence="1">
    <location>
        <begin position="1"/>
        <end position="26"/>
    </location>
</feature>
<keyword evidence="3" id="KW-1185">Reference proteome</keyword>
<feature type="chain" id="PRO_5012601175" description="WxL domain-containing protein" evidence="1">
    <location>
        <begin position="27"/>
        <end position="1659"/>
    </location>
</feature>
<dbReference type="OrthoDB" id="2195034at2"/>
<accession>A0A224XEN9</accession>
<evidence type="ECO:0000256" key="1">
    <source>
        <dbReference type="SAM" id="SignalP"/>
    </source>
</evidence>
<keyword evidence="1" id="KW-0732">Signal</keyword>
<evidence type="ECO:0000313" key="3">
    <source>
        <dbReference type="Proteomes" id="UP000218689"/>
    </source>
</evidence>
<reference evidence="3" key="1">
    <citation type="submission" date="2017-08" db="EMBL/GenBank/DDBJ databases">
        <title>Draft genome sequence of Lactococcus sp. strain Rs-Y01, isolated from the gut of the lower termite Reticulitermes speratus.</title>
        <authorList>
            <person name="Ohkuma M."/>
            <person name="Yuki M."/>
        </authorList>
    </citation>
    <scope>NUCLEOTIDE SEQUENCE [LARGE SCALE GENOMIC DNA]</scope>
    <source>
        <strain evidence="3">Rs-Y01</strain>
    </source>
</reference>
<comment type="caution">
    <text evidence="2">The sequence shown here is derived from an EMBL/GenBank/DDBJ whole genome shotgun (WGS) entry which is preliminary data.</text>
</comment>
<gene>
    <name evidence="2" type="ORF">RsY01_1647</name>
</gene>
<sequence length="1659" mass="170861">MQRKNKFKLVTLAMLLALLPSMNFEAIYHAYRIDHVKPVPVSQVLSPQKVGAESPIIERSQVPTRTAFSGQSVTQPTRPNLPQRAVVDATAPSSFGWQQSISSLALPSNQVTAIQDGIVLGSYPATDAGVQQALYAMYSATGAATSDFVLYFGGNTALSNATAKAPVTAPTASNMTFSTLAGHAKSLTWVSNPADNLASSNTGQASGTNYTVTLPTSTNTNTYFGVPTVFRNVTVSAASKTIYAQGNAFATTNGSWVTGAVSIYGGTDSTDITGDTNLYIGATGDTAGWNIYGGNATGGTISGDTHVTVTQKTSSATFTTITGGNAAGGTIQGNTNLDIKGDINDKILSIFGGGVGTSASPVTVNGTVTTYVSSTNANARYQLYQGGVCYGNITGSIYNTLTGLGGWTGSSTNVNGTNGTFSNYNGGSYRGNIGTSGASNVISNSYDTSAFTIGQALFVGANGGTVQSWGGATNTTTSAQGLIYANITNYIKSAFSTGTAGAVYGVVGGNGHDSLKISPAQWGLGSDGGLDVTVGVTQAKAYAQMSASTVVANAQTITSNAIYGDIYTWMQSGAMSTVGGGGYSDYTSFSYGASSNGYLQGQSVLELGTSNADNSVGGAGVVYCTAMDSTKEATLIAKGTIPYSTTDKSTGNGSGWDLWGGGGTVWTYKQAFLQNGNSYLIHNNDVSRWTYGGQSNGSQIGNSYNILNGGIVDTLEGGGYTGTTRWGSTNAQVNMGQVNWFLSGGSWGDLYNTGNATVNVYNGTINAIAGGNYGQAGSETIAGNSTVNVYGGDFSGTPRDGTKQLCGGTFADKSAYILGNTTLNLDLMGPTGATFKLPTGTNLSGGGGYGNSNNYTGSGAANSINLKIHTNASADTLLNGAVVYGDGTTAPERSNVGTINLDINGDGNTIGSVLATNYTAMPTSGGKRYNTNIKIGDGTTITGTVSAGNLTDNLTDAIAAAYPDKQAVVTLGDNSSHNPITINGSLINFNSAEITAGTTVKVAGSFKNGGTATTVGNHAATYSKHGTIQIDENATLAVTSATSLISGSKLIVYPDATLSTPYMQTTGVINLSDLDMTTNKGNLFWEPTGTPPASINNTYSGAYWGTQKGFPVLTFNGGDSNTKSGAASITPGNFSGVDTSNNYAFLGDYTTASLTLPTNPTWIGYVIPGQIRVFNTTGLNSTTGNWQHHLSGVSTGTSVPSNPISSWASVAANTDASTIKLMYVMSYTDVSVDPFTFSSQTPAYIKSRTASSFDGRTLNAYPATNPNFDVNDPSNQPGATRKVVTRDYFVGDQIGGGNASDTYGSYIIQNVVTDDTTSLNAGDYILSTTEATSLTSDTLQSISGLRGIGVMSDLTATSGVMMTTDAVTTAINGLGTRVQNPTSAATNIAGKAYAQMPVTWHLGASEADTSLVVVPAAAVIASNHQTALNAYDAGISDDAAHDLSNQTDLDNGYTYARGFQADGTVAAPTLTAPADLIASLQTIGSSDAILDGNHRITPVTYSYGGLSKDITLSLTFGSLRLTAPASYDFGTLMVQPTPLLAWPQASTADVQVTDTRQGGDVQPWSLTVKQSTDLVGVTNGKNLSDYLRFKDGDSSQAITTAALEVHVHNPATAGTFNISDTWQDSSGKGGVYLNIPVQHQVKGVYQGDITWNLNDVPTN</sequence>
<dbReference type="Proteomes" id="UP000218689">
    <property type="component" value="Unassembled WGS sequence"/>
</dbReference>
<evidence type="ECO:0000313" key="2">
    <source>
        <dbReference type="EMBL" id="GAX48033.1"/>
    </source>
</evidence>
<name>A0A224XEN9_9LACT</name>
<organism evidence="2 3">
    <name type="scientific">Pseudolactococcus reticulitermitis</name>
    <dbReference type="NCBI Taxonomy" id="2025039"/>
    <lineage>
        <taxon>Bacteria</taxon>
        <taxon>Bacillati</taxon>
        <taxon>Bacillota</taxon>
        <taxon>Bacilli</taxon>
        <taxon>Lactobacillales</taxon>
        <taxon>Streptococcaceae</taxon>
        <taxon>Pseudolactococcus</taxon>
    </lineage>
</organism>
<proteinExistence type="predicted"/>
<dbReference type="EMBL" id="BEDT01000004">
    <property type="protein sequence ID" value="GAX48033.1"/>
    <property type="molecule type" value="Genomic_DNA"/>
</dbReference>
<evidence type="ECO:0008006" key="4">
    <source>
        <dbReference type="Google" id="ProtNLM"/>
    </source>
</evidence>
<protein>
    <recommendedName>
        <fullName evidence="4">WxL domain-containing protein</fullName>
    </recommendedName>
</protein>